<dbReference type="Gene3D" id="3.40.630.30">
    <property type="match status" value="1"/>
</dbReference>
<dbReference type="EMBL" id="JAEOAH010000004">
    <property type="protein sequence ID" value="MBK3494195.1"/>
    <property type="molecule type" value="Genomic_DNA"/>
</dbReference>
<name>A0ABS1H446_9BACL</name>
<evidence type="ECO:0000259" key="1">
    <source>
        <dbReference type="PROSITE" id="PS51186"/>
    </source>
</evidence>
<keyword evidence="3" id="KW-1185">Reference proteome</keyword>
<gene>
    <name evidence="2" type="ORF">JFL43_04855</name>
</gene>
<dbReference type="InterPro" id="IPR000182">
    <property type="entry name" value="GNAT_dom"/>
</dbReference>
<dbReference type="RefSeq" id="WP_200748164.1">
    <property type="nucleotide sequence ID" value="NZ_JAEOAH010000004.1"/>
</dbReference>
<dbReference type="CDD" id="cd04301">
    <property type="entry name" value="NAT_SF"/>
    <property type="match status" value="1"/>
</dbReference>
<comment type="caution">
    <text evidence="2">The sequence shown here is derived from an EMBL/GenBank/DDBJ whole genome shotgun (WGS) entry which is preliminary data.</text>
</comment>
<protein>
    <submittedName>
        <fullName evidence="2">GNAT family N-acetyltransferase</fullName>
    </submittedName>
</protein>
<sequence length="287" mass="32891">MIRMATKLDIEKLAHFLSKCNESSLHHIGYCGQDEQEIKGVLQNEFSDLPFENSIIIAVENDSIIAAIGLDFDEEDQSAEVWGPFVRDRGATDLLPKMWNRLCEQLTISLKYPHFFINIENEIAIDFASDVGADLKGHHYILHKERQNHINESSEKIFKLDSINEEAFQKLHDLAFPNTYYNGQTILSRLNANRVVFCYCDEWGLKGYVFVEADAENGEGTIEYIAVDDRFRKNGVGRKLLLHGLDYLFSYDSITDISLTVEKSERGAIHLYQSAGFNIQHELVFMK</sequence>
<dbReference type="InterPro" id="IPR016181">
    <property type="entry name" value="Acyl_CoA_acyltransferase"/>
</dbReference>
<dbReference type="Pfam" id="PF00583">
    <property type="entry name" value="Acetyltransf_1"/>
    <property type="match status" value="1"/>
</dbReference>
<dbReference type="SUPFAM" id="SSF55729">
    <property type="entry name" value="Acyl-CoA N-acyltransferases (Nat)"/>
    <property type="match status" value="1"/>
</dbReference>
<accession>A0ABS1H446</accession>
<organism evidence="2 3">
    <name type="scientific">Viridibacillus soli</name>
    <dbReference type="NCBI Taxonomy" id="2798301"/>
    <lineage>
        <taxon>Bacteria</taxon>
        <taxon>Bacillati</taxon>
        <taxon>Bacillota</taxon>
        <taxon>Bacilli</taxon>
        <taxon>Bacillales</taxon>
        <taxon>Caryophanaceae</taxon>
        <taxon>Viridibacillus</taxon>
    </lineage>
</organism>
<proteinExistence type="predicted"/>
<dbReference type="PROSITE" id="PS51186">
    <property type="entry name" value="GNAT"/>
    <property type="match status" value="1"/>
</dbReference>
<evidence type="ECO:0000313" key="3">
    <source>
        <dbReference type="Proteomes" id="UP000618943"/>
    </source>
</evidence>
<evidence type="ECO:0000313" key="2">
    <source>
        <dbReference type="EMBL" id="MBK3494195.1"/>
    </source>
</evidence>
<dbReference type="Proteomes" id="UP000618943">
    <property type="component" value="Unassembled WGS sequence"/>
</dbReference>
<feature type="domain" description="N-acetyltransferase" evidence="1">
    <location>
        <begin position="155"/>
        <end position="287"/>
    </location>
</feature>
<reference evidence="2 3" key="1">
    <citation type="submission" date="2020-12" db="EMBL/GenBank/DDBJ databases">
        <title>YIM B01967 draft genome.</title>
        <authorList>
            <person name="Yan X."/>
        </authorList>
    </citation>
    <scope>NUCLEOTIDE SEQUENCE [LARGE SCALE GENOMIC DNA]</scope>
    <source>
        <strain evidence="2 3">YIM B01967</strain>
    </source>
</reference>